<organism evidence="3 4">
    <name type="scientific">Candidatus Desantisbacteria bacterium CG_4_10_14_0_8_um_filter_48_22</name>
    <dbReference type="NCBI Taxonomy" id="1974543"/>
    <lineage>
        <taxon>Bacteria</taxon>
        <taxon>Candidatus Desantisiibacteriota</taxon>
    </lineage>
</organism>
<proteinExistence type="predicted"/>
<accession>A0A2M7S5E8</accession>
<dbReference type="EMBL" id="PFMR01000332">
    <property type="protein sequence ID" value="PIZ14578.1"/>
    <property type="molecule type" value="Genomic_DNA"/>
</dbReference>
<dbReference type="InterPro" id="IPR032812">
    <property type="entry name" value="SbsA_Ig"/>
</dbReference>
<dbReference type="Gene3D" id="2.60.40.3710">
    <property type="match status" value="1"/>
</dbReference>
<keyword evidence="1" id="KW-0732">Signal</keyword>
<evidence type="ECO:0000313" key="4">
    <source>
        <dbReference type="Proteomes" id="UP000229307"/>
    </source>
</evidence>
<dbReference type="Proteomes" id="UP000229307">
    <property type="component" value="Unassembled WGS sequence"/>
</dbReference>
<dbReference type="AlphaFoldDB" id="A0A2M7S5E8"/>
<gene>
    <name evidence="3" type="ORF">COY52_12055</name>
</gene>
<evidence type="ECO:0000259" key="2">
    <source>
        <dbReference type="Pfam" id="PF13205"/>
    </source>
</evidence>
<name>A0A2M7S5E8_9BACT</name>
<reference evidence="4" key="1">
    <citation type="submission" date="2017-09" db="EMBL/GenBank/DDBJ databases">
        <title>Depth-based differentiation of microbial function through sediment-hosted aquifers and enrichment of novel symbionts in the deep terrestrial subsurface.</title>
        <authorList>
            <person name="Probst A.J."/>
            <person name="Ladd B."/>
            <person name="Jarett J.K."/>
            <person name="Geller-Mcgrath D.E."/>
            <person name="Sieber C.M.K."/>
            <person name="Emerson J.B."/>
            <person name="Anantharaman K."/>
            <person name="Thomas B.C."/>
            <person name="Malmstrom R."/>
            <person name="Stieglmeier M."/>
            <person name="Klingl A."/>
            <person name="Woyke T."/>
            <person name="Ryan C.M."/>
            <person name="Banfield J.F."/>
        </authorList>
    </citation>
    <scope>NUCLEOTIDE SEQUENCE [LARGE SCALE GENOMIC DNA]</scope>
</reference>
<dbReference type="Pfam" id="PF13205">
    <property type="entry name" value="Big_5"/>
    <property type="match status" value="1"/>
</dbReference>
<evidence type="ECO:0000313" key="3">
    <source>
        <dbReference type="EMBL" id="PIZ14578.1"/>
    </source>
</evidence>
<feature type="domain" description="SbsA Ig-like" evidence="2">
    <location>
        <begin position="32"/>
        <end position="134"/>
    </location>
</feature>
<comment type="caution">
    <text evidence="3">The sequence shown here is derived from an EMBL/GenBank/DDBJ whole genome shotgun (WGS) entry which is preliminary data.</text>
</comment>
<evidence type="ECO:0000256" key="1">
    <source>
        <dbReference type="ARBA" id="ARBA00022729"/>
    </source>
</evidence>
<protein>
    <recommendedName>
        <fullName evidence="2">SbsA Ig-like domain-containing protein</fullName>
    </recommendedName>
</protein>
<sequence length="217" mass="23880">MIKKGNIIRGGIFVLMIFLLAGAGTAVSQEFPLQVLSATPRGSVEGYGEFNEITVIFNQPMVPLAKLPEGLGSGPLVLEPIIKGKYRWMGTSTLAFTPSETFPLCTGFKATVPAGTKSMSGQVLKQDYIWSFETLRPKVVQHSPHHGQQWVRLDQEIWVLFNQAIVPRLVWENAVLEKSNSSPADIQQGRNIMTVSCRNPSNEEWKKAGNGSLPRTG</sequence>